<gene>
    <name evidence="13" type="ORF">QBC41DRAFT_281662</name>
</gene>
<evidence type="ECO:0000313" key="13">
    <source>
        <dbReference type="EMBL" id="KAK0666111.1"/>
    </source>
</evidence>
<dbReference type="SMART" id="SM00320">
    <property type="entry name" value="WD40"/>
    <property type="match status" value="4"/>
</dbReference>
<dbReference type="GO" id="GO:0031080">
    <property type="term" value="C:nuclear pore outer ring"/>
    <property type="evidence" value="ECO:0007669"/>
    <property type="project" value="TreeGrafter"/>
</dbReference>
<dbReference type="Pfam" id="PF00400">
    <property type="entry name" value="WD40"/>
    <property type="match status" value="1"/>
</dbReference>
<dbReference type="GO" id="GO:0015031">
    <property type="term" value="P:protein transport"/>
    <property type="evidence" value="ECO:0007669"/>
    <property type="project" value="UniProtKB-KW"/>
</dbReference>
<keyword evidence="3" id="KW-0813">Transport</keyword>
<dbReference type="EMBL" id="JAULSY010000095">
    <property type="protein sequence ID" value="KAK0666111.1"/>
    <property type="molecule type" value="Genomic_DNA"/>
</dbReference>
<dbReference type="InterPro" id="IPR036322">
    <property type="entry name" value="WD40_repeat_dom_sf"/>
</dbReference>
<evidence type="ECO:0000256" key="5">
    <source>
        <dbReference type="ARBA" id="ARBA00022737"/>
    </source>
</evidence>
<evidence type="ECO:0000256" key="11">
    <source>
        <dbReference type="PROSITE-ProRule" id="PRU00221"/>
    </source>
</evidence>
<keyword evidence="10" id="KW-0539">Nucleus</keyword>
<comment type="caution">
    <text evidence="13">The sequence shown here is derived from an EMBL/GenBank/DDBJ whole genome shotgun (WGS) entry which is preliminary data.</text>
</comment>
<dbReference type="InterPro" id="IPR037363">
    <property type="entry name" value="Sec13/Seh1_fam"/>
</dbReference>
<dbReference type="PROSITE" id="PS50082">
    <property type="entry name" value="WD_REPEATS_2"/>
    <property type="match status" value="1"/>
</dbReference>
<comment type="similarity">
    <text evidence="2">Belongs to the WD repeat SEC13 family.</text>
</comment>
<keyword evidence="8" id="KW-0811">Translocation</keyword>
<dbReference type="GO" id="GO:0034198">
    <property type="term" value="P:cellular response to amino acid starvation"/>
    <property type="evidence" value="ECO:0007669"/>
    <property type="project" value="TreeGrafter"/>
</dbReference>
<dbReference type="PANTHER" id="PTHR11024:SF3">
    <property type="entry name" value="NUCLEOPORIN SEH1"/>
    <property type="match status" value="1"/>
</dbReference>
<protein>
    <submittedName>
        <fullName evidence="13">Nucleoporin</fullName>
    </submittedName>
</protein>
<evidence type="ECO:0000313" key="14">
    <source>
        <dbReference type="Proteomes" id="UP001174997"/>
    </source>
</evidence>
<evidence type="ECO:0000256" key="8">
    <source>
        <dbReference type="ARBA" id="ARBA00023010"/>
    </source>
</evidence>
<keyword evidence="9" id="KW-0906">Nuclear pore complex</keyword>
<feature type="compositionally biased region" description="Polar residues" evidence="12">
    <location>
        <begin position="200"/>
        <end position="232"/>
    </location>
</feature>
<dbReference type="InterPro" id="IPR015943">
    <property type="entry name" value="WD40/YVTN_repeat-like_dom_sf"/>
</dbReference>
<dbReference type="GO" id="GO:0051028">
    <property type="term" value="P:mRNA transport"/>
    <property type="evidence" value="ECO:0007669"/>
    <property type="project" value="UniProtKB-KW"/>
</dbReference>
<keyword evidence="4 11" id="KW-0853">WD repeat</keyword>
<dbReference type="PANTHER" id="PTHR11024">
    <property type="entry name" value="NUCLEAR PORE COMPLEX PROTEIN SEC13 / SEH1 FAMILY MEMBER"/>
    <property type="match status" value="1"/>
</dbReference>
<feature type="region of interest" description="Disordered" evidence="12">
    <location>
        <begin position="132"/>
        <end position="245"/>
    </location>
</feature>
<dbReference type="SUPFAM" id="SSF50978">
    <property type="entry name" value="WD40 repeat-like"/>
    <property type="match status" value="1"/>
</dbReference>
<dbReference type="Gene3D" id="2.130.10.10">
    <property type="entry name" value="YVTN repeat-like/Quinoprotein amine dehydrogenase"/>
    <property type="match status" value="1"/>
</dbReference>
<feature type="compositionally biased region" description="Gly residues" evidence="12">
    <location>
        <begin position="141"/>
        <end position="158"/>
    </location>
</feature>
<accession>A0AA39Z8D5</accession>
<dbReference type="GO" id="GO:0005198">
    <property type="term" value="F:structural molecule activity"/>
    <property type="evidence" value="ECO:0007669"/>
    <property type="project" value="InterPro"/>
</dbReference>
<comment type="subcellular location">
    <subcellularLocation>
        <location evidence="1">Nucleus</location>
        <location evidence="1">Nuclear pore complex</location>
    </subcellularLocation>
</comment>
<name>A0AA39Z8D5_9PEZI</name>
<dbReference type="InterPro" id="IPR001680">
    <property type="entry name" value="WD40_rpt"/>
</dbReference>
<feature type="repeat" description="WD" evidence="11">
    <location>
        <begin position="26"/>
        <end position="58"/>
    </location>
</feature>
<keyword evidence="7" id="KW-0653">Protein transport</keyword>
<sequence>MSAKLAAFLNEAPIADDRLSFEPIIKHGHQDLVQSIAFNDYGDRCATGSVDGKIRVFNRHKDGVWRHCDNWTAHGGEITELQWLPPTIYPNLLASLGIEGRFKLWAEDPSAAPGRRFSNAMGGGGNRAFSYYTQPAATGGQNTGGGGGGGQQSGGGQHHGSRPGTSTPGGYGHHHHHPGVSSTLSTATSVTSHPHHHHQGSSAMTSAVGTPSVHNETAPSSSQPAPGGTSSAPKPVFETRNSRSPYRSFSMKHVDSTRHTYLALVSADGKLTVYENEQPENLTDYTMLDEVVISREQPPAKRGEETTFKVQFDPNPEVCYSALRAGVPGDTLSLVTVAMDCVRIYRSRDVISQSLGVQTVTKGFYLAAEVRSDVHRGLVRDVAWAGGNIRGYDVIATACQDGMVRVFRVDTPVEKQDWYAKDEEEDDGGRGWSRREMGGYVEKARKAGVEVDEGRSAAVRAAARDVVTIAGGITPVVHGMGTAQDERGTGTGQGGIRAGLATETGYGGHHHHGYGGANKNPQRKITGLPGQIRHTIEMVSRLEGHRTPVWRVGFDDDGVVLGSVGDEGGLMQWRMMPNGEWAKSSELGIVRVRMATG</sequence>
<keyword evidence="5" id="KW-0677">Repeat</keyword>
<dbReference type="AlphaFoldDB" id="A0AA39Z8D5"/>
<keyword evidence="6" id="KW-0509">mRNA transport</keyword>
<evidence type="ECO:0000256" key="10">
    <source>
        <dbReference type="ARBA" id="ARBA00023242"/>
    </source>
</evidence>
<dbReference type="Proteomes" id="UP001174997">
    <property type="component" value="Unassembled WGS sequence"/>
</dbReference>
<dbReference type="GO" id="GO:0035859">
    <property type="term" value="C:Seh1-associated complex"/>
    <property type="evidence" value="ECO:0007669"/>
    <property type="project" value="TreeGrafter"/>
</dbReference>
<evidence type="ECO:0000256" key="1">
    <source>
        <dbReference type="ARBA" id="ARBA00004567"/>
    </source>
</evidence>
<evidence type="ECO:0000256" key="12">
    <source>
        <dbReference type="SAM" id="MobiDB-lite"/>
    </source>
</evidence>
<evidence type="ECO:0000256" key="9">
    <source>
        <dbReference type="ARBA" id="ARBA00023132"/>
    </source>
</evidence>
<reference evidence="13" key="1">
    <citation type="submission" date="2023-06" db="EMBL/GenBank/DDBJ databases">
        <title>Genome-scale phylogeny and comparative genomics of the fungal order Sordariales.</title>
        <authorList>
            <consortium name="Lawrence Berkeley National Laboratory"/>
            <person name="Hensen N."/>
            <person name="Bonometti L."/>
            <person name="Westerberg I."/>
            <person name="Brannstrom I.O."/>
            <person name="Guillou S."/>
            <person name="Cros-Aarteil S."/>
            <person name="Calhoun S."/>
            <person name="Haridas S."/>
            <person name="Kuo A."/>
            <person name="Mondo S."/>
            <person name="Pangilinan J."/>
            <person name="Riley R."/>
            <person name="Labutti K."/>
            <person name="Andreopoulos B."/>
            <person name="Lipzen A."/>
            <person name="Chen C."/>
            <person name="Yanf M."/>
            <person name="Daum C."/>
            <person name="Ng V."/>
            <person name="Clum A."/>
            <person name="Steindorff A."/>
            <person name="Ohm R."/>
            <person name="Martin F."/>
            <person name="Silar P."/>
            <person name="Natvig D."/>
            <person name="Lalanne C."/>
            <person name="Gautier V."/>
            <person name="Ament-Velasquez S.L."/>
            <person name="Kruys A."/>
            <person name="Hutchinson M.I."/>
            <person name="Powell A.J."/>
            <person name="Barry K."/>
            <person name="Miller A.N."/>
            <person name="Grigoriev I.V."/>
            <person name="Debuchy R."/>
            <person name="Gladieux P."/>
            <person name="Thoren M.H."/>
            <person name="Johannesson H."/>
        </authorList>
    </citation>
    <scope>NUCLEOTIDE SEQUENCE</scope>
    <source>
        <strain evidence="13">CBS 307.81</strain>
    </source>
</reference>
<feature type="compositionally biased region" description="Low complexity" evidence="12">
    <location>
        <begin position="179"/>
        <end position="192"/>
    </location>
</feature>
<evidence type="ECO:0000256" key="3">
    <source>
        <dbReference type="ARBA" id="ARBA00022448"/>
    </source>
</evidence>
<evidence type="ECO:0000256" key="4">
    <source>
        <dbReference type="ARBA" id="ARBA00022574"/>
    </source>
</evidence>
<evidence type="ECO:0000256" key="7">
    <source>
        <dbReference type="ARBA" id="ARBA00022927"/>
    </source>
</evidence>
<keyword evidence="14" id="KW-1185">Reference proteome</keyword>
<proteinExistence type="inferred from homology"/>
<evidence type="ECO:0000256" key="2">
    <source>
        <dbReference type="ARBA" id="ARBA00010102"/>
    </source>
</evidence>
<dbReference type="GO" id="GO:1904263">
    <property type="term" value="P:positive regulation of TORC1 signaling"/>
    <property type="evidence" value="ECO:0007669"/>
    <property type="project" value="TreeGrafter"/>
</dbReference>
<evidence type="ECO:0000256" key="6">
    <source>
        <dbReference type="ARBA" id="ARBA00022816"/>
    </source>
</evidence>
<organism evidence="13 14">
    <name type="scientific">Cercophora samala</name>
    <dbReference type="NCBI Taxonomy" id="330535"/>
    <lineage>
        <taxon>Eukaryota</taxon>
        <taxon>Fungi</taxon>
        <taxon>Dikarya</taxon>
        <taxon>Ascomycota</taxon>
        <taxon>Pezizomycotina</taxon>
        <taxon>Sordariomycetes</taxon>
        <taxon>Sordariomycetidae</taxon>
        <taxon>Sordariales</taxon>
        <taxon>Lasiosphaeriaceae</taxon>
        <taxon>Cercophora</taxon>
    </lineage>
</organism>